<feature type="transmembrane region" description="Helical" evidence="2">
    <location>
        <begin position="38"/>
        <end position="56"/>
    </location>
</feature>
<feature type="transmembrane region" description="Helical" evidence="2">
    <location>
        <begin position="308"/>
        <end position="325"/>
    </location>
</feature>
<evidence type="ECO:0000313" key="3">
    <source>
        <dbReference type="EMBL" id="AEV30500.1"/>
    </source>
</evidence>
<dbReference type="EMBL" id="CP003155">
    <property type="protein sequence ID" value="AEV30500.1"/>
    <property type="molecule type" value="Genomic_DNA"/>
</dbReference>
<feature type="transmembrane region" description="Helical" evidence="2">
    <location>
        <begin position="278"/>
        <end position="296"/>
    </location>
</feature>
<dbReference type="PANTHER" id="PTHR11328">
    <property type="entry name" value="MAJOR FACILITATOR SUPERFAMILY DOMAIN-CONTAINING PROTEIN"/>
    <property type="match status" value="1"/>
</dbReference>
<dbReference type="Proteomes" id="UP000005632">
    <property type="component" value="Chromosome"/>
</dbReference>
<dbReference type="GO" id="GO:0015293">
    <property type="term" value="F:symporter activity"/>
    <property type="evidence" value="ECO:0007669"/>
    <property type="project" value="InterPro"/>
</dbReference>
<comment type="similarity">
    <text evidence="1">Belongs to the sodium:galactoside symporter (TC 2.A.2) family.</text>
</comment>
<accession>G8QVX6</accession>
<organism evidence="3 4">
    <name type="scientific">Sphaerochaeta pleomorpha (strain ATCC BAA-1885 / DSM 22778 / Grapes)</name>
    <dbReference type="NCBI Taxonomy" id="158190"/>
    <lineage>
        <taxon>Bacteria</taxon>
        <taxon>Pseudomonadati</taxon>
        <taxon>Spirochaetota</taxon>
        <taxon>Spirochaetia</taxon>
        <taxon>Spirochaetales</taxon>
        <taxon>Sphaerochaetaceae</taxon>
        <taxon>Sphaerochaeta</taxon>
    </lineage>
</organism>
<feature type="transmembrane region" description="Helical" evidence="2">
    <location>
        <begin position="414"/>
        <end position="434"/>
    </location>
</feature>
<dbReference type="GO" id="GO:0008643">
    <property type="term" value="P:carbohydrate transport"/>
    <property type="evidence" value="ECO:0007669"/>
    <property type="project" value="InterPro"/>
</dbReference>
<dbReference type="Gene3D" id="1.20.1250.20">
    <property type="entry name" value="MFS general substrate transporter like domains"/>
    <property type="match status" value="2"/>
</dbReference>
<dbReference type="GO" id="GO:0005886">
    <property type="term" value="C:plasma membrane"/>
    <property type="evidence" value="ECO:0007669"/>
    <property type="project" value="TreeGrafter"/>
</dbReference>
<dbReference type="STRING" id="158190.SpiGrapes_2743"/>
<evidence type="ECO:0000256" key="1">
    <source>
        <dbReference type="ARBA" id="ARBA00009617"/>
    </source>
</evidence>
<proteinExistence type="inferred from homology"/>
<evidence type="ECO:0000313" key="4">
    <source>
        <dbReference type="Proteomes" id="UP000005632"/>
    </source>
</evidence>
<feature type="transmembrane region" description="Helical" evidence="2">
    <location>
        <begin position="180"/>
        <end position="204"/>
    </location>
</feature>
<feature type="transmembrane region" description="Helical" evidence="2">
    <location>
        <begin position="371"/>
        <end position="394"/>
    </location>
</feature>
<dbReference type="HOGENOM" id="CLU_027408_6_0_12"/>
<evidence type="ECO:0000256" key="2">
    <source>
        <dbReference type="SAM" id="Phobius"/>
    </source>
</evidence>
<feature type="transmembrane region" description="Helical" evidence="2">
    <location>
        <begin position="241"/>
        <end position="266"/>
    </location>
</feature>
<protein>
    <submittedName>
        <fullName evidence="3">Na+/melibiose symporter-like transporter</fullName>
    </submittedName>
</protein>
<sequence>MFSKRIMASYGFGKFIAEFLTGAFGAIVFMFYETEVGLAAGYAATATVIYSLWNAFNDPIIGYATNTFAPFSKKFGRRFPWIVIGLVLCSLAFLLIFSVPTGWDAKANPLPVFLWMVLSICLFDGLYSLWEVNYQSVYPDKFRTDKERTTTAAISTGIGVLGIASGFIIPPLFFQYGNRASYATCALVIALVGITCTLLVIPGVHETKEMINRFAKQQSDESNESPSFFTQMKQGLKDHNLLAFVLFLFLYQSGCMCMTSSINYVVKYILEAKSSQSTPIFAGMLVGALLSILIWTQVAKKMKNNQKMLVVCALCMAAFALPLTFVSTQLGFIICMTLWGLGFGGFWTFMSPAMADVIDSIVVKQKRRDDGVLMGIRAFFMRFSYASQAVVFWLTHKLTGFNPESVTPLAKKGISLHMGAIPSAFFLLGVLVFVSLNKLTPEAIETNRKMLKQMDV</sequence>
<keyword evidence="2" id="KW-0812">Transmembrane</keyword>
<feature type="transmembrane region" description="Helical" evidence="2">
    <location>
        <begin position="79"/>
        <end position="100"/>
    </location>
</feature>
<dbReference type="PANTHER" id="PTHR11328:SF24">
    <property type="entry name" value="MAJOR FACILITATOR SUPERFAMILY (MFS) PROFILE DOMAIN-CONTAINING PROTEIN"/>
    <property type="match status" value="1"/>
</dbReference>
<feature type="transmembrane region" description="Helical" evidence="2">
    <location>
        <begin position="331"/>
        <end position="350"/>
    </location>
</feature>
<dbReference type="Pfam" id="PF13347">
    <property type="entry name" value="MFS_2"/>
    <property type="match status" value="1"/>
</dbReference>
<name>G8QVX6_SPHPG</name>
<dbReference type="InterPro" id="IPR039672">
    <property type="entry name" value="MFS_2"/>
</dbReference>
<feature type="transmembrane region" description="Helical" evidence="2">
    <location>
        <begin position="112"/>
        <end position="130"/>
    </location>
</feature>
<dbReference type="eggNOG" id="COG2211">
    <property type="taxonomic scope" value="Bacteria"/>
</dbReference>
<reference evidence="3 4" key="1">
    <citation type="submission" date="2011-11" db="EMBL/GenBank/DDBJ databases">
        <title>Complete sequence of Spirochaeta sp. grapes.</title>
        <authorList>
            <consortium name="US DOE Joint Genome Institute"/>
            <person name="Lucas S."/>
            <person name="Han J."/>
            <person name="Lapidus A."/>
            <person name="Cheng J.-F."/>
            <person name="Goodwin L."/>
            <person name="Pitluck S."/>
            <person name="Peters L."/>
            <person name="Ovchinnikova G."/>
            <person name="Munk A.C."/>
            <person name="Detter J.C."/>
            <person name="Han C."/>
            <person name="Tapia R."/>
            <person name="Land M."/>
            <person name="Hauser L."/>
            <person name="Kyrpides N."/>
            <person name="Ivanova N."/>
            <person name="Pagani I."/>
            <person name="Ritalahtilisa K."/>
            <person name="Loeffler F."/>
            <person name="Woyke T."/>
        </authorList>
    </citation>
    <scope>NUCLEOTIDE SEQUENCE [LARGE SCALE GENOMIC DNA]</scope>
    <source>
        <strain evidence="4">ATCC BAA-1885 / DSM 22778 / Grapes</strain>
    </source>
</reference>
<dbReference type="SUPFAM" id="SSF103473">
    <property type="entry name" value="MFS general substrate transporter"/>
    <property type="match status" value="1"/>
</dbReference>
<keyword evidence="4" id="KW-1185">Reference proteome</keyword>
<feature type="transmembrane region" description="Helical" evidence="2">
    <location>
        <begin position="151"/>
        <end position="174"/>
    </location>
</feature>
<dbReference type="InterPro" id="IPR036259">
    <property type="entry name" value="MFS_trans_sf"/>
</dbReference>
<dbReference type="KEGG" id="sgp:SpiGrapes_2743"/>
<dbReference type="RefSeq" id="WP_014271339.1">
    <property type="nucleotide sequence ID" value="NC_016633.1"/>
</dbReference>
<dbReference type="AlphaFoldDB" id="G8QVX6"/>
<dbReference type="OrthoDB" id="9764596at2"/>
<keyword evidence="2" id="KW-0472">Membrane</keyword>
<gene>
    <name evidence="3" type="ordered locus">SpiGrapes_2743</name>
</gene>
<keyword evidence="2" id="KW-1133">Transmembrane helix</keyword>
<feature type="transmembrane region" description="Helical" evidence="2">
    <location>
        <begin position="12"/>
        <end position="32"/>
    </location>
</feature>